<sequence>MKTTKILINYLIATGTLLGLTTFFNPPTTHAAGTYHALAVKRVNQVPIHWSGENVSAYLWNYHLNHKIQRVSALGNITLYANKVLKMTNGKKTGIFYYVTNDKGTVKGYVWRGYMVKGELDPGTMPNTGGIPNADSDELENVEGYKVGSDRYNEEVAYNQDASISNQFKAGIGNNIMHIGAQLHRTDPTNAKLSTVPYSHFKFISNSTKPTAEQRHELVTGKLSFYKFVKADLEKQGINLDQYQHWYIGADSTPIYKAASKTKYYPTFGDYTIALLSPQYKSEIEKASGPQN</sequence>
<name>A0ABQ3VXF8_9LACO</name>
<feature type="signal peptide" evidence="1">
    <location>
        <begin position="1"/>
        <end position="31"/>
    </location>
</feature>
<evidence type="ECO:0000313" key="3">
    <source>
        <dbReference type="Proteomes" id="UP000604765"/>
    </source>
</evidence>
<comment type="caution">
    <text evidence="2">The sequence shown here is derived from an EMBL/GenBank/DDBJ whole genome shotgun (WGS) entry which is preliminary data.</text>
</comment>
<evidence type="ECO:0000313" key="2">
    <source>
        <dbReference type="EMBL" id="GHP13595.1"/>
    </source>
</evidence>
<evidence type="ECO:0008006" key="4">
    <source>
        <dbReference type="Google" id="ProtNLM"/>
    </source>
</evidence>
<feature type="chain" id="PRO_5046696524" description="D-alanyl-D-alanine carboxypeptidase" evidence="1">
    <location>
        <begin position="32"/>
        <end position="292"/>
    </location>
</feature>
<dbReference type="EMBL" id="BNJR01000010">
    <property type="protein sequence ID" value="GHP13595.1"/>
    <property type="molecule type" value="Genomic_DNA"/>
</dbReference>
<reference evidence="2 3" key="1">
    <citation type="journal article" date="2021" name="Int. J. Syst. Evol. Microbiol.">
        <title>Lentilactobacillus fungorum sp. nov., isolated from spent mushroom substrates.</title>
        <authorList>
            <person name="Tohno M."/>
            <person name="Tanizawa Y."/>
            <person name="Kojima Y."/>
            <person name="Sakamoto M."/>
            <person name="Ohkuma M."/>
            <person name="Kobayashi H."/>
        </authorList>
    </citation>
    <scope>NUCLEOTIDE SEQUENCE [LARGE SCALE GENOMIC DNA]</scope>
    <source>
        <strain evidence="2 3">YK48G</strain>
    </source>
</reference>
<accession>A0ABQ3VXF8</accession>
<keyword evidence="1" id="KW-0732">Signal</keyword>
<protein>
    <recommendedName>
        <fullName evidence="4">D-alanyl-D-alanine carboxypeptidase</fullName>
    </recommendedName>
</protein>
<dbReference type="Proteomes" id="UP000604765">
    <property type="component" value="Unassembled WGS sequence"/>
</dbReference>
<keyword evidence="3" id="KW-1185">Reference proteome</keyword>
<evidence type="ECO:0000256" key="1">
    <source>
        <dbReference type="SAM" id="SignalP"/>
    </source>
</evidence>
<dbReference type="RefSeq" id="WP_203629631.1">
    <property type="nucleotide sequence ID" value="NZ_BNJR01000010.1"/>
</dbReference>
<organism evidence="2 3">
    <name type="scientific">Lentilactobacillus fungorum</name>
    <dbReference type="NCBI Taxonomy" id="2201250"/>
    <lineage>
        <taxon>Bacteria</taxon>
        <taxon>Bacillati</taxon>
        <taxon>Bacillota</taxon>
        <taxon>Bacilli</taxon>
        <taxon>Lactobacillales</taxon>
        <taxon>Lactobacillaceae</taxon>
        <taxon>Lentilactobacillus</taxon>
    </lineage>
</organism>
<gene>
    <name evidence="2" type="ORF">YK48G_10200</name>
</gene>
<proteinExistence type="predicted"/>